<dbReference type="OrthoDB" id="248903at2759"/>
<dbReference type="EMBL" id="UYRU01095511">
    <property type="protein sequence ID" value="VDN39441.1"/>
    <property type="molecule type" value="Genomic_DNA"/>
</dbReference>
<evidence type="ECO:0000313" key="2">
    <source>
        <dbReference type="EMBL" id="VDN39441.1"/>
    </source>
</evidence>
<organism evidence="2 3">
    <name type="scientific">Dibothriocephalus latus</name>
    <name type="common">Fish tapeworm</name>
    <name type="synonym">Diphyllobothrium latum</name>
    <dbReference type="NCBI Taxonomy" id="60516"/>
    <lineage>
        <taxon>Eukaryota</taxon>
        <taxon>Metazoa</taxon>
        <taxon>Spiralia</taxon>
        <taxon>Lophotrochozoa</taxon>
        <taxon>Platyhelminthes</taxon>
        <taxon>Cestoda</taxon>
        <taxon>Eucestoda</taxon>
        <taxon>Diphyllobothriidea</taxon>
        <taxon>Diphyllobothriidae</taxon>
        <taxon>Dibothriocephalus</taxon>
    </lineage>
</organism>
<evidence type="ECO:0000313" key="3">
    <source>
        <dbReference type="Proteomes" id="UP000281553"/>
    </source>
</evidence>
<proteinExistence type="predicted"/>
<evidence type="ECO:0000256" key="1">
    <source>
        <dbReference type="SAM" id="MobiDB-lite"/>
    </source>
</evidence>
<dbReference type="Proteomes" id="UP000281553">
    <property type="component" value="Unassembled WGS sequence"/>
</dbReference>
<accession>A0A3P7P9G1</accession>
<dbReference type="AlphaFoldDB" id="A0A3P7P9G1"/>
<keyword evidence="3" id="KW-1185">Reference proteome</keyword>
<protein>
    <submittedName>
        <fullName evidence="2">Uncharacterized protein</fullName>
    </submittedName>
</protein>
<gene>
    <name evidence="2" type="ORF">DILT_LOCUS17877</name>
</gene>
<feature type="region of interest" description="Disordered" evidence="1">
    <location>
        <begin position="1"/>
        <end position="30"/>
    </location>
</feature>
<name>A0A3P7P9G1_DIBLA</name>
<reference evidence="2 3" key="1">
    <citation type="submission" date="2018-11" db="EMBL/GenBank/DDBJ databases">
        <authorList>
            <consortium name="Pathogen Informatics"/>
        </authorList>
    </citation>
    <scope>NUCLEOTIDE SEQUENCE [LARGE SCALE GENOMIC DNA]</scope>
</reference>
<feature type="compositionally biased region" description="Basic and acidic residues" evidence="1">
    <location>
        <begin position="1"/>
        <end position="10"/>
    </location>
</feature>
<sequence length="120" mass="13151">MRRMIAEGGRDAVPPATSTNHLSAPPPRSDTEQILALEARLRQLNDSLITKQDALDAVLAQNHGLKIRLERLDAENEVRLLSSSNAASSSELNFPNGYPQRPSAHLRGSYGFARLHLIVS</sequence>